<sequence length="398" mass="42926">MEIQIEERMDARRKKRIRLAAGIFAGLLIILTLFSNTIMTMKLPKVRTEQPQDGQFTQTIKGSGVLQPKQSVRMTNPAGWRVKKVYVKKGDKVKKGQVVATFDTSAAARNIEDEQDRLAQLRLTLQQTQDQFISSQREGDELALRQVKRDMENARLNIDVQEHRIQSLQEELERGREIKAPFSGMILEANDPEGLTGEAGEVVAIVSNRSKGFEFSFSVSSDLASLLKIGEKLSLDINGGEVPKAEGRIVEIGESTGGTADASSAAGAASAGSDAAAEGSDAQAAANAAFQRRVVVSVHDAGLKGGEEAKVLVEKPAEQESVLISNVAIHEDRSGKYVFVLKESRGPLGNTYTVRKTAVTTGGSNGKETAVLQGLTVADLAIVESGEPLQEGDRVRIQ</sequence>
<dbReference type="Gene3D" id="2.40.420.20">
    <property type="match status" value="1"/>
</dbReference>
<dbReference type="Gene3D" id="2.40.30.170">
    <property type="match status" value="1"/>
</dbReference>
<keyword evidence="2" id="KW-0175">Coiled coil</keyword>
<organism evidence="4 5">
    <name type="scientific">Paenibacillus puldeungensis</name>
    <dbReference type="NCBI Taxonomy" id="696536"/>
    <lineage>
        <taxon>Bacteria</taxon>
        <taxon>Bacillati</taxon>
        <taxon>Bacillota</taxon>
        <taxon>Bacilli</taxon>
        <taxon>Bacillales</taxon>
        <taxon>Paenibacillaceae</taxon>
        <taxon>Paenibacillus</taxon>
    </lineage>
</organism>
<keyword evidence="3" id="KW-0812">Transmembrane</keyword>
<comment type="similarity">
    <text evidence="1">Belongs to the membrane fusion protein (MFP) (TC 8.A.1) family.</text>
</comment>
<dbReference type="PANTHER" id="PTHR30469">
    <property type="entry name" value="MULTIDRUG RESISTANCE PROTEIN MDTA"/>
    <property type="match status" value="1"/>
</dbReference>
<feature type="coiled-coil region" evidence="2">
    <location>
        <begin position="111"/>
        <end position="178"/>
    </location>
</feature>
<dbReference type="EMBL" id="JBHTLM010000005">
    <property type="protein sequence ID" value="MFD1176384.1"/>
    <property type="molecule type" value="Genomic_DNA"/>
</dbReference>
<evidence type="ECO:0000256" key="3">
    <source>
        <dbReference type="SAM" id="Phobius"/>
    </source>
</evidence>
<evidence type="ECO:0000256" key="1">
    <source>
        <dbReference type="ARBA" id="ARBA00009477"/>
    </source>
</evidence>
<reference evidence="5" key="1">
    <citation type="journal article" date="2019" name="Int. J. Syst. Evol. Microbiol.">
        <title>The Global Catalogue of Microorganisms (GCM) 10K type strain sequencing project: providing services to taxonomists for standard genome sequencing and annotation.</title>
        <authorList>
            <consortium name="The Broad Institute Genomics Platform"/>
            <consortium name="The Broad Institute Genome Sequencing Center for Infectious Disease"/>
            <person name="Wu L."/>
            <person name="Ma J."/>
        </authorList>
    </citation>
    <scope>NUCLEOTIDE SEQUENCE [LARGE SCALE GENOMIC DNA]</scope>
    <source>
        <strain evidence="5">CCUG 59189</strain>
    </source>
</reference>
<evidence type="ECO:0000256" key="2">
    <source>
        <dbReference type="SAM" id="Coils"/>
    </source>
</evidence>
<dbReference type="RefSeq" id="WP_379318725.1">
    <property type="nucleotide sequence ID" value="NZ_JBHTLM010000005.1"/>
</dbReference>
<dbReference type="Proteomes" id="UP001597262">
    <property type="component" value="Unassembled WGS sequence"/>
</dbReference>
<name>A0ABW3RW59_9BACL</name>
<evidence type="ECO:0000313" key="4">
    <source>
        <dbReference type="EMBL" id="MFD1176384.1"/>
    </source>
</evidence>
<protein>
    <submittedName>
        <fullName evidence="4">Efflux RND transporter periplasmic adaptor subunit</fullName>
    </submittedName>
</protein>
<proteinExistence type="inferred from homology"/>
<dbReference type="Gene3D" id="2.40.50.100">
    <property type="match status" value="1"/>
</dbReference>
<evidence type="ECO:0000313" key="5">
    <source>
        <dbReference type="Proteomes" id="UP001597262"/>
    </source>
</evidence>
<accession>A0ABW3RW59</accession>
<comment type="caution">
    <text evidence="4">The sequence shown here is derived from an EMBL/GenBank/DDBJ whole genome shotgun (WGS) entry which is preliminary data.</text>
</comment>
<feature type="transmembrane region" description="Helical" evidence="3">
    <location>
        <begin position="21"/>
        <end position="41"/>
    </location>
</feature>
<gene>
    <name evidence="4" type="ORF">ACFQ3W_08735</name>
</gene>
<dbReference type="InterPro" id="IPR006143">
    <property type="entry name" value="RND_pump_MFP"/>
</dbReference>
<keyword evidence="3" id="KW-1133">Transmembrane helix</keyword>
<keyword evidence="5" id="KW-1185">Reference proteome</keyword>
<dbReference type="NCBIfam" id="TIGR01730">
    <property type="entry name" value="RND_mfp"/>
    <property type="match status" value="1"/>
</dbReference>
<dbReference type="SUPFAM" id="SSF111369">
    <property type="entry name" value="HlyD-like secretion proteins"/>
    <property type="match status" value="1"/>
</dbReference>
<keyword evidence="3" id="KW-0472">Membrane</keyword>
<dbReference type="Gene3D" id="1.10.287.470">
    <property type="entry name" value="Helix hairpin bin"/>
    <property type="match status" value="1"/>
</dbReference>
<dbReference type="PANTHER" id="PTHR30469:SF15">
    <property type="entry name" value="HLYD FAMILY OF SECRETION PROTEINS"/>
    <property type="match status" value="1"/>
</dbReference>